<comment type="similarity">
    <text evidence="3">Belongs to the complex I 51 kDa subunit family.</text>
</comment>
<comment type="cofactor">
    <cofactor evidence="2">
        <name>[4Fe-4S] cluster</name>
        <dbReference type="ChEBI" id="CHEBI:49883"/>
    </cofactor>
</comment>
<dbReference type="InterPro" id="IPR041921">
    <property type="entry name" value="NuoE_N"/>
</dbReference>
<accession>A0A5R9GPS6</accession>
<keyword evidence="6" id="KW-0408">Iron</keyword>
<evidence type="ECO:0000313" key="10">
    <source>
        <dbReference type="Proteomes" id="UP000306585"/>
    </source>
</evidence>
<dbReference type="Gene3D" id="1.20.1440.230">
    <property type="entry name" value="NADH-ubiquinone oxidoreductase 51kDa subunit, iron-sulphur binding domain"/>
    <property type="match status" value="1"/>
</dbReference>
<dbReference type="SUPFAM" id="SSF142019">
    <property type="entry name" value="Nqo1 FMN-binding domain-like"/>
    <property type="match status" value="1"/>
</dbReference>
<evidence type="ECO:0000256" key="1">
    <source>
        <dbReference type="ARBA" id="ARBA00001917"/>
    </source>
</evidence>
<dbReference type="GO" id="GO:0008137">
    <property type="term" value="F:NADH dehydrogenase (ubiquinone) activity"/>
    <property type="evidence" value="ECO:0007669"/>
    <property type="project" value="InterPro"/>
</dbReference>
<feature type="domain" description="NADH-ubiquinone oxidoreductase 51kDa subunit iron-sulphur binding" evidence="8">
    <location>
        <begin position="471"/>
        <end position="516"/>
    </location>
</feature>
<dbReference type="InterPro" id="IPR036249">
    <property type="entry name" value="Thioredoxin-like_sf"/>
</dbReference>
<dbReference type="SUPFAM" id="SSF52833">
    <property type="entry name" value="Thioredoxin-like"/>
    <property type="match status" value="1"/>
</dbReference>
<dbReference type="Pfam" id="PF01257">
    <property type="entry name" value="2Fe-2S_thioredx"/>
    <property type="match status" value="1"/>
</dbReference>
<dbReference type="SUPFAM" id="SSF142984">
    <property type="entry name" value="Nqo1 middle domain-like"/>
    <property type="match status" value="1"/>
</dbReference>
<dbReference type="GO" id="GO:0046872">
    <property type="term" value="F:metal ion binding"/>
    <property type="evidence" value="ECO:0007669"/>
    <property type="project" value="UniProtKB-KW"/>
</dbReference>
<keyword evidence="4" id="KW-0004">4Fe-4S</keyword>
<dbReference type="InterPro" id="IPR037207">
    <property type="entry name" value="Nuop51_4Fe4S-bd_sf"/>
</dbReference>
<keyword evidence="5" id="KW-0479">Metal-binding</keyword>
<evidence type="ECO:0000259" key="8">
    <source>
        <dbReference type="SMART" id="SM00928"/>
    </source>
</evidence>
<comment type="cofactor">
    <cofactor evidence="1">
        <name>FMN</name>
        <dbReference type="ChEBI" id="CHEBI:58210"/>
    </cofactor>
</comment>
<sequence length="588" mass="64515">MHVHHGQESQPGFLTQPQLNDHLLHRLHDLQTRFRHIPQPSIAELAEELQLPITQVEAVIDFYAFFHRQPRGQTDILFSNCTSCGDLALMQQLCDRLQVEPEQTRADGRISIGQASCIGMCDHGPSALVNGIPLTSITAELIEQMAALIESDTPVASWPENWFRVGNHIRKEGLLLSESFEPGSALKSMRGRNRDQLLEAITASGLKGRGGAGFSTGMKWQFCRDAESTTRYVVCNADEGEPGTFKDRILLNSHADEVFEGMTICGHIIGATQGYLYLRGEYRYLLDALNTTLQRRRDAGLLGANILGEGIDFDIAIVVGAGAYICGEESALIESMEQKPGIPRIRPPFPVTCGFRNQPTVVNNVETLAAAANIILRGHEWFETRGTWQSRGSKLLSVSGDCARPGIYEVAFGVTIEDILHDCGATDVQAVQVGGPSGSLVGPDKFSHCIAFEDIATGGSFMIFNHTRDLLDIIGKFTRFFAHESCGFCTPCRVGTTLLNNGMQKICSGHGTAHDVDELARTAALVSRRSHCGLGITAANPIRDGLKHFPQLFEARLLHQEMEPEFNLDASLAEARKLTRRDDAEAHL</sequence>
<dbReference type="SMART" id="SM00928">
    <property type="entry name" value="NADH_4Fe-4S"/>
    <property type="match status" value="1"/>
</dbReference>
<dbReference type="Gene3D" id="3.40.50.11540">
    <property type="entry name" value="NADH-ubiquinone oxidoreductase 51kDa subunit"/>
    <property type="match status" value="1"/>
</dbReference>
<dbReference type="Gene3D" id="3.10.20.600">
    <property type="match status" value="1"/>
</dbReference>
<comment type="caution">
    <text evidence="9">The sequence shown here is derived from an EMBL/GenBank/DDBJ whole genome shotgun (WGS) entry which is preliminary data.</text>
</comment>
<evidence type="ECO:0000313" key="9">
    <source>
        <dbReference type="EMBL" id="TLS68271.1"/>
    </source>
</evidence>
<dbReference type="RefSeq" id="WP_138238607.1">
    <property type="nucleotide sequence ID" value="NZ_VBRY01000003.1"/>
</dbReference>
<dbReference type="PANTHER" id="PTHR43578:SF3">
    <property type="entry name" value="NADH-QUINONE OXIDOREDUCTASE SUBUNIT F"/>
    <property type="match status" value="1"/>
</dbReference>
<name>A0A5R9GPS6_9PROT</name>
<dbReference type="PANTHER" id="PTHR43578">
    <property type="entry name" value="NADH-QUINONE OXIDOREDUCTASE SUBUNIT F"/>
    <property type="match status" value="1"/>
</dbReference>
<evidence type="ECO:0000256" key="4">
    <source>
        <dbReference type="ARBA" id="ARBA00022485"/>
    </source>
</evidence>
<dbReference type="InterPro" id="IPR011538">
    <property type="entry name" value="Nuo51_FMN-bd"/>
</dbReference>
<evidence type="ECO:0000256" key="7">
    <source>
        <dbReference type="ARBA" id="ARBA00023014"/>
    </source>
</evidence>
<dbReference type="InterPro" id="IPR019575">
    <property type="entry name" value="Nuop51_4Fe4S-bd"/>
</dbReference>
<dbReference type="InterPro" id="IPR001949">
    <property type="entry name" value="NADH-UbQ_OxRdtase_51kDa_CS"/>
</dbReference>
<dbReference type="Proteomes" id="UP000306585">
    <property type="component" value="Unassembled WGS sequence"/>
</dbReference>
<dbReference type="Gene3D" id="3.40.30.10">
    <property type="entry name" value="Glutaredoxin"/>
    <property type="match status" value="1"/>
</dbReference>
<evidence type="ECO:0000256" key="3">
    <source>
        <dbReference type="ARBA" id="ARBA00007523"/>
    </source>
</evidence>
<dbReference type="Gene3D" id="1.10.10.1590">
    <property type="entry name" value="NADH-quinone oxidoreductase subunit E"/>
    <property type="match status" value="1"/>
</dbReference>
<gene>
    <name evidence="9" type="ORF">FEF65_04565</name>
</gene>
<dbReference type="PROSITE" id="PS00644">
    <property type="entry name" value="COMPLEX1_51K_1"/>
    <property type="match status" value="1"/>
</dbReference>
<dbReference type="GO" id="GO:0051539">
    <property type="term" value="F:4 iron, 4 sulfur cluster binding"/>
    <property type="evidence" value="ECO:0007669"/>
    <property type="project" value="UniProtKB-KW"/>
</dbReference>
<dbReference type="PROSITE" id="PS00645">
    <property type="entry name" value="COMPLEX1_51K_2"/>
    <property type="match status" value="1"/>
</dbReference>
<proteinExistence type="inferred from homology"/>
<keyword evidence="7" id="KW-0411">Iron-sulfur</keyword>
<dbReference type="FunFam" id="3.40.50.11540:FF:000001">
    <property type="entry name" value="NADH dehydrogenase [ubiquinone] flavoprotein 1, mitochondrial"/>
    <property type="match status" value="1"/>
</dbReference>
<organism evidence="9 10">
    <name type="scientific">Mariprofundus erugo</name>
    <dbReference type="NCBI Taxonomy" id="2528639"/>
    <lineage>
        <taxon>Bacteria</taxon>
        <taxon>Pseudomonadati</taxon>
        <taxon>Pseudomonadota</taxon>
        <taxon>Candidatius Mariprofundia</taxon>
        <taxon>Mariprofundales</taxon>
        <taxon>Mariprofundaceae</taxon>
        <taxon>Mariprofundus</taxon>
    </lineage>
</organism>
<dbReference type="SUPFAM" id="SSF140490">
    <property type="entry name" value="Nqo1C-terminal domain-like"/>
    <property type="match status" value="1"/>
</dbReference>
<dbReference type="Pfam" id="PF10589">
    <property type="entry name" value="NADH_4Fe-4S"/>
    <property type="match status" value="1"/>
</dbReference>
<evidence type="ECO:0000256" key="5">
    <source>
        <dbReference type="ARBA" id="ARBA00022723"/>
    </source>
</evidence>
<dbReference type="EMBL" id="VBRY01000003">
    <property type="protein sequence ID" value="TLS68271.1"/>
    <property type="molecule type" value="Genomic_DNA"/>
</dbReference>
<keyword evidence="10" id="KW-1185">Reference proteome</keyword>
<reference evidence="9 10" key="1">
    <citation type="journal article" date="2019" name="Appl. Environ. Microbiol.">
        <title>Environmental Evidence and Genomic Insight of Iron-oxidizing Bacteria Preference Towards More Corrosion Resistant Stainless Steel at Higher Salinities.</title>
        <authorList>
            <person name="Garrison C.E."/>
            <person name="Price K.A."/>
            <person name="Field E.K."/>
        </authorList>
    </citation>
    <scope>NUCLEOTIDE SEQUENCE [LARGE SCALE GENOMIC DNA]</scope>
    <source>
        <strain evidence="9 10">P3</strain>
    </source>
</reference>
<dbReference type="AlphaFoldDB" id="A0A5R9GPS6"/>
<dbReference type="InterPro" id="IPR037225">
    <property type="entry name" value="Nuo51_FMN-bd_sf"/>
</dbReference>
<dbReference type="Pfam" id="PF01512">
    <property type="entry name" value="Complex1_51K"/>
    <property type="match status" value="1"/>
</dbReference>
<dbReference type="GO" id="GO:0010181">
    <property type="term" value="F:FMN binding"/>
    <property type="evidence" value="ECO:0007669"/>
    <property type="project" value="InterPro"/>
</dbReference>
<protein>
    <submittedName>
        <fullName evidence="9">NADP oxidoreductase</fullName>
    </submittedName>
</protein>
<evidence type="ECO:0000256" key="2">
    <source>
        <dbReference type="ARBA" id="ARBA00001966"/>
    </source>
</evidence>
<evidence type="ECO:0000256" key="6">
    <source>
        <dbReference type="ARBA" id="ARBA00023004"/>
    </source>
</evidence>